<organism evidence="2 3">
    <name type="scientific">Arachnia propionica</name>
    <dbReference type="NCBI Taxonomy" id="1750"/>
    <lineage>
        <taxon>Bacteria</taxon>
        <taxon>Bacillati</taxon>
        <taxon>Actinomycetota</taxon>
        <taxon>Actinomycetes</taxon>
        <taxon>Propionibacteriales</taxon>
        <taxon>Propionibacteriaceae</taxon>
        <taxon>Arachnia</taxon>
    </lineage>
</organism>
<dbReference type="Proteomes" id="UP000280935">
    <property type="component" value="Unassembled WGS sequence"/>
</dbReference>
<comment type="caution">
    <text evidence="2">The sequence shown here is derived from an EMBL/GenBank/DDBJ whole genome shotgun (WGS) entry which is preliminary data.</text>
</comment>
<feature type="transmembrane region" description="Helical" evidence="1">
    <location>
        <begin position="410"/>
        <end position="435"/>
    </location>
</feature>
<feature type="transmembrane region" description="Helical" evidence="1">
    <location>
        <begin position="336"/>
        <end position="354"/>
    </location>
</feature>
<dbReference type="RefSeq" id="WP_125227721.1">
    <property type="nucleotide sequence ID" value="NZ_RQYT01000011.1"/>
</dbReference>
<evidence type="ECO:0000256" key="1">
    <source>
        <dbReference type="SAM" id="Phobius"/>
    </source>
</evidence>
<feature type="transmembrane region" description="Helical" evidence="1">
    <location>
        <begin position="21"/>
        <end position="48"/>
    </location>
</feature>
<accession>A0A3P1WUJ1</accession>
<feature type="transmembrane region" description="Helical" evidence="1">
    <location>
        <begin position="487"/>
        <end position="508"/>
    </location>
</feature>
<feature type="transmembrane region" description="Helical" evidence="1">
    <location>
        <begin position="130"/>
        <end position="151"/>
    </location>
</feature>
<dbReference type="AlphaFoldDB" id="A0A3P1WUJ1"/>
<feature type="transmembrane region" description="Helical" evidence="1">
    <location>
        <begin position="172"/>
        <end position="191"/>
    </location>
</feature>
<keyword evidence="1" id="KW-1133">Transmembrane helix</keyword>
<keyword evidence="1" id="KW-0472">Membrane</keyword>
<feature type="transmembrane region" description="Helical" evidence="1">
    <location>
        <begin position="60"/>
        <end position="79"/>
    </location>
</feature>
<protein>
    <submittedName>
        <fullName evidence="2">Uncharacterized protein</fullName>
    </submittedName>
</protein>
<feature type="transmembrane region" description="Helical" evidence="1">
    <location>
        <begin position="232"/>
        <end position="254"/>
    </location>
</feature>
<feature type="transmembrane region" description="Helical" evidence="1">
    <location>
        <begin position="99"/>
        <end position="124"/>
    </location>
</feature>
<feature type="transmembrane region" description="Helical" evidence="1">
    <location>
        <begin position="456"/>
        <end position="481"/>
    </location>
</feature>
<evidence type="ECO:0000313" key="3">
    <source>
        <dbReference type="Proteomes" id="UP000280935"/>
    </source>
</evidence>
<evidence type="ECO:0000313" key="2">
    <source>
        <dbReference type="EMBL" id="RRD49871.1"/>
    </source>
</evidence>
<sequence>MVATLLAVRIRSQLAMLRSNIWSAIGMGVLALFMLPGLVIVVVALFWLSSLPHLRPDATVLAGSLLVVVWLIGSVVFFAMDDSVAPGRLCLLPLRARDLALPLALSDLVTLPGIATLLVSIGLIGAWASGLIVLLSGVLATCIGVLIGIIAGRITVTALSAVLANRRSRDALYIFVVLAVTVAALLPSFLMDADSAVLLELRVDMVHSLVSVLEWTPLGVAWAFPAAVVKGAWLLAAVRLLLALAYLAALYGLWSWQLGRALTSPLPSAGSSRTQGSWRWIDRIFPHSPAGALATRILRYLRRDPRRFIALVMVTMMPTVLVLINRATSEGGVDGFVPWLGVAALAWLAGINGLQDTAYDGSALWTHAVAGISGRDDRLGRLMGNGLLYTVALTITALLIAGLADRWSLLPALIGLGLAALYASMGVGLLVSSFLNGTLPPPGSNPFATSTKGQGSAFLGSVLHGMGMLVITAPCLLVVLALDDSPWLGWVLLLVGPAVGAGAALGLCHLGGRHIDGHWPELVHSVTYEK</sequence>
<dbReference type="OrthoDB" id="3261041at2"/>
<reference evidence="2 3" key="1">
    <citation type="submission" date="2018-11" db="EMBL/GenBank/DDBJ databases">
        <title>Genomes From Bacteria Associated with the Canine Oral Cavity: a Test Case for Automated Genome-Based Taxonomic Assignment.</title>
        <authorList>
            <person name="Coil D.A."/>
            <person name="Jospin G."/>
            <person name="Darling A.E."/>
            <person name="Wallis C."/>
            <person name="Davis I.J."/>
            <person name="Harris S."/>
            <person name="Eisen J.A."/>
            <person name="Holcombe L.J."/>
            <person name="O'Flynn C."/>
        </authorList>
    </citation>
    <scope>NUCLEOTIDE SEQUENCE [LARGE SCALE GENOMIC DNA]</scope>
    <source>
        <strain evidence="2 3">OH2822_COT-296</strain>
    </source>
</reference>
<dbReference type="EMBL" id="RQYT01000011">
    <property type="protein sequence ID" value="RRD49871.1"/>
    <property type="molecule type" value="Genomic_DNA"/>
</dbReference>
<keyword evidence="1" id="KW-0812">Transmembrane</keyword>
<feature type="transmembrane region" description="Helical" evidence="1">
    <location>
        <begin position="386"/>
        <end position="404"/>
    </location>
</feature>
<gene>
    <name evidence="2" type="ORF">EII35_06860</name>
</gene>
<name>A0A3P1WUJ1_9ACTN</name>
<feature type="transmembrane region" description="Helical" evidence="1">
    <location>
        <begin position="308"/>
        <end position="324"/>
    </location>
</feature>
<proteinExistence type="predicted"/>